<dbReference type="EMBL" id="CP126215">
    <property type="protein sequence ID" value="WIA17558.1"/>
    <property type="molecule type" value="Genomic_DNA"/>
</dbReference>
<reference evidence="2 3" key="1">
    <citation type="submission" date="2023-05" db="EMBL/GenBank/DDBJ databases">
        <title>A 100% complete, gapless, phased diploid assembly of the Scenedesmus obliquus UTEX 3031 genome.</title>
        <authorList>
            <person name="Biondi T.C."/>
            <person name="Hanschen E.R."/>
            <person name="Kwon T."/>
            <person name="Eng W."/>
            <person name="Kruse C.P.S."/>
            <person name="Koehler S.I."/>
            <person name="Kunde Y."/>
            <person name="Gleasner C.D."/>
            <person name="You Mak K.T."/>
            <person name="Polle J."/>
            <person name="Hovde B.T."/>
            <person name="Starkenburg S.R."/>
        </authorList>
    </citation>
    <scope>NUCLEOTIDE SEQUENCE [LARGE SCALE GENOMIC DNA]</scope>
    <source>
        <strain evidence="2 3">DOE0152z</strain>
    </source>
</reference>
<protein>
    <submittedName>
        <fullName evidence="2">Uncharacterized protein</fullName>
    </submittedName>
</protein>
<proteinExistence type="predicted"/>
<feature type="signal peptide" evidence="1">
    <location>
        <begin position="1"/>
        <end position="17"/>
    </location>
</feature>
<gene>
    <name evidence="2" type="ORF">OEZ85_014385</name>
</gene>
<keyword evidence="1" id="KW-0732">Signal</keyword>
<feature type="chain" id="PRO_5045859137" evidence="1">
    <location>
        <begin position="18"/>
        <end position="170"/>
    </location>
</feature>
<name>A0ABY8UA97_TETOB</name>
<accession>A0ABY8UA97</accession>
<evidence type="ECO:0000313" key="3">
    <source>
        <dbReference type="Proteomes" id="UP001244341"/>
    </source>
</evidence>
<organism evidence="2 3">
    <name type="scientific">Tetradesmus obliquus</name>
    <name type="common">Green alga</name>
    <name type="synonym">Acutodesmus obliquus</name>
    <dbReference type="NCBI Taxonomy" id="3088"/>
    <lineage>
        <taxon>Eukaryota</taxon>
        <taxon>Viridiplantae</taxon>
        <taxon>Chlorophyta</taxon>
        <taxon>core chlorophytes</taxon>
        <taxon>Chlorophyceae</taxon>
        <taxon>CS clade</taxon>
        <taxon>Sphaeropleales</taxon>
        <taxon>Scenedesmaceae</taxon>
        <taxon>Tetradesmus</taxon>
    </lineage>
</organism>
<dbReference type="Proteomes" id="UP001244341">
    <property type="component" value="Chromosome 8b"/>
</dbReference>
<evidence type="ECO:0000256" key="1">
    <source>
        <dbReference type="SAM" id="SignalP"/>
    </source>
</evidence>
<keyword evidence="3" id="KW-1185">Reference proteome</keyword>
<sequence length="170" mass="18278">MTIGLSLLFFAALLATAEPQAALAGKPQRLLLQVPPRTTGLDYRDKWLRSSPNTTRRNYFVSRGKAAQIRTLGAGTNSTQIARAACNTTNVMDPQLFPRVDCAFGATYSDFIDSFVRAPVSSWAARSCYLYTGSADGDCARASACANQLPPGVSLSWAYDANALNTMAKV</sequence>
<evidence type="ECO:0000313" key="2">
    <source>
        <dbReference type="EMBL" id="WIA17558.1"/>
    </source>
</evidence>